<comment type="caution">
    <text evidence="4">The sequence shown here is derived from an EMBL/GenBank/DDBJ whole genome shotgun (WGS) entry which is preliminary data.</text>
</comment>
<dbReference type="Proteomes" id="UP001595478">
    <property type="component" value="Unassembled WGS sequence"/>
</dbReference>
<keyword evidence="2" id="KW-1277">Toxin-antitoxin system</keyword>
<feature type="domain" description="Coenzyme Q-binding protein COQ10 START" evidence="3">
    <location>
        <begin position="10"/>
        <end position="135"/>
    </location>
</feature>
<comment type="similarity">
    <text evidence="1">Belongs to the ribosome association toxin RatA family.</text>
</comment>
<dbReference type="PANTHER" id="PTHR12901:SF10">
    <property type="entry name" value="COENZYME Q-BINDING PROTEIN COQ10, MITOCHONDRIAL"/>
    <property type="match status" value="1"/>
</dbReference>
<dbReference type="InterPro" id="IPR023393">
    <property type="entry name" value="START-like_dom_sf"/>
</dbReference>
<proteinExistence type="inferred from homology"/>
<evidence type="ECO:0000313" key="4">
    <source>
        <dbReference type="EMBL" id="MFC3120033.1"/>
    </source>
</evidence>
<keyword evidence="5" id="KW-1185">Reference proteome</keyword>
<evidence type="ECO:0000256" key="1">
    <source>
        <dbReference type="ARBA" id="ARBA00008918"/>
    </source>
</evidence>
<accession>A0ABV7FIC5</accession>
<protein>
    <submittedName>
        <fullName evidence="4">Type II toxin-antitoxin system RatA family toxin</fullName>
    </submittedName>
</protein>
<name>A0ABV7FIC5_9ALTE</name>
<dbReference type="Gene3D" id="3.30.530.20">
    <property type="match status" value="1"/>
</dbReference>
<dbReference type="InterPro" id="IPR044996">
    <property type="entry name" value="COQ10-like"/>
</dbReference>
<organism evidence="4 5">
    <name type="scientific">Agaribacter flavus</name>
    <dbReference type="NCBI Taxonomy" id="1902781"/>
    <lineage>
        <taxon>Bacteria</taxon>
        <taxon>Pseudomonadati</taxon>
        <taxon>Pseudomonadota</taxon>
        <taxon>Gammaproteobacteria</taxon>
        <taxon>Alteromonadales</taxon>
        <taxon>Alteromonadaceae</taxon>
        <taxon>Agaribacter</taxon>
    </lineage>
</organism>
<evidence type="ECO:0000313" key="5">
    <source>
        <dbReference type="Proteomes" id="UP001595478"/>
    </source>
</evidence>
<evidence type="ECO:0000256" key="2">
    <source>
        <dbReference type="ARBA" id="ARBA00022649"/>
    </source>
</evidence>
<dbReference type="SUPFAM" id="SSF55961">
    <property type="entry name" value="Bet v1-like"/>
    <property type="match status" value="1"/>
</dbReference>
<dbReference type="RefSeq" id="WP_376918178.1">
    <property type="nucleotide sequence ID" value="NZ_JBHRSW010000004.1"/>
</dbReference>
<dbReference type="CDD" id="cd07813">
    <property type="entry name" value="COQ10p_like"/>
    <property type="match status" value="1"/>
</dbReference>
<dbReference type="EMBL" id="JBHRSW010000004">
    <property type="protein sequence ID" value="MFC3120033.1"/>
    <property type="molecule type" value="Genomic_DNA"/>
</dbReference>
<dbReference type="PANTHER" id="PTHR12901">
    <property type="entry name" value="SPERM PROTEIN HOMOLOG"/>
    <property type="match status" value="1"/>
</dbReference>
<evidence type="ECO:0000259" key="3">
    <source>
        <dbReference type="Pfam" id="PF03364"/>
    </source>
</evidence>
<dbReference type="Pfam" id="PF03364">
    <property type="entry name" value="Polyketide_cyc"/>
    <property type="match status" value="1"/>
</dbReference>
<gene>
    <name evidence="4" type="ORF">ACFOHL_00190</name>
</gene>
<reference evidence="5" key="1">
    <citation type="journal article" date="2019" name="Int. J. Syst. Evol. Microbiol.">
        <title>The Global Catalogue of Microorganisms (GCM) 10K type strain sequencing project: providing services to taxonomists for standard genome sequencing and annotation.</title>
        <authorList>
            <consortium name="The Broad Institute Genomics Platform"/>
            <consortium name="The Broad Institute Genome Sequencing Center for Infectious Disease"/>
            <person name="Wu L."/>
            <person name="Ma J."/>
        </authorList>
    </citation>
    <scope>NUCLEOTIDE SEQUENCE [LARGE SCALE GENOMIC DNA]</scope>
    <source>
        <strain evidence="5">KCTC 52473</strain>
    </source>
</reference>
<sequence length="143" mass="16182">MPEVNKSALVAYSAQQMFDLVNDVSAYDQFLPGCKRSTVLSFDDEQMTARMVLSKAGIEKELVTHNKLIKDKEIRMELADGPFKSLQGGWRFTALSDTACKVELRLEFTFTNKFIEMAFGKIFTSLTSNMVQAFTQRAKQVYG</sequence>
<dbReference type="InterPro" id="IPR005031">
    <property type="entry name" value="COQ10_START"/>
</dbReference>